<organism evidence="2 3">
    <name type="scientific">Pseudomonas citronellolis</name>
    <dbReference type="NCBI Taxonomy" id="53408"/>
    <lineage>
        <taxon>Bacteria</taxon>
        <taxon>Pseudomonadati</taxon>
        <taxon>Pseudomonadota</taxon>
        <taxon>Gammaproteobacteria</taxon>
        <taxon>Pseudomonadales</taxon>
        <taxon>Pseudomonadaceae</taxon>
        <taxon>Pseudomonas</taxon>
    </lineage>
</organism>
<accession>A0A1A9K786</accession>
<evidence type="ECO:0000313" key="3">
    <source>
        <dbReference type="Proteomes" id="UP000077748"/>
    </source>
</evidence>
<name>A0A1A9K786_9PSED</name>
<feature type="domain" description="Glycosyl transferase family 25" evidence="1">
    <location>
        <begin position="70"/>
        <end position="120"/>
    </location>
</feature>
<dbReference type="GO" id="GO:0016740">
    <property type="term" value="F:transferase activity"/>
    <property type="evidence" value="ECO:0007669"/>
    <property type="project" value="UniProtKB-KW"/>
</dbReference>
<sequence>MDVIRSGLAGVNKVNVVDHFDSARIINVPARRDRRQETIEEFARNGFQIDTAKVRFFEALAPAEAEGFPSAGARGCFLSHLGVLEEASRSAVGNVLVLEDDIQFSRHISQYGQRAVEALQRLDWDIAYLGCPLRGEVNGADWARVEKPMLLAHFYAVNGRSIDRLVRFLHRILERPPGHPDGGPMHYDGALNTFMQQNSDIQAYYFTLSLGYQRPSPTDIHARSVFDENPLLRPVTKVMRKVKAKILSRTR</sequence>
<evidence type="ECO:0000313" key="2">
    <source>
        <dbReference type="EMBL" id="ANI13402.1"/>
    </source>
</evidence>
<dbReference type="Pfam" id="PF01755">
    <property type="entry name" value="Glyco_transf_25"/>
    <property type="match status" value="1"/>
</dbReference>
<evidence type="ECO:0000259" key="1">
    <source>
        <dbReference type="Pfam" id="PF01755"/>
    </source>
</evidence>
<reference evidence="2 3" key="1">
    <citation type="submission" date="2016-05" db="EMBL/GenBank/DDBJ databases">
        <title>Genome Sequence of Pseudomonas citronellolis Strain SJTE-3, an Estrogens and Persistent Organic Pollutants degradation strain.</title>
        <authorList>
            <person name="Liang R."/>
        </authorList>
    </citation>
    <scope>NUCLEOTIDE SEQUENCE [LARGE SCALE GENOMIC DNA]</scope>
    <source>
        <strain evidence="2 3">SJTE-3</strain>
    </source>
</reference>
<protein>
    <submittedName>
        <fullName evidence="2">Glycosyl transferase</fullName>
    </submittedName>
</protein>
<keyword evidence="2" id="KW-0808">Transferase</keyword>
<proteinExistence type="predicted"/>
<dbReference type="Proteomes" id="UP000077748">
    <property type="component" value="Chromosome"/>
</dbReference>
<dbReference type="EMBL" id="CP015878">
    <property type="protein sequence ID" value="ANI13402.1"/>
    <property type="molecule type" value="Genomic_DNA"/>
</dbReference>
<dbReference type="AlphaFoldDB" id="A0A1A9K786"/>
<gene>
    <name evidence="2" type="ORF">A9C11_05135</name>
</gene>
<dbReference type="InterPro" id="IPR002654">
    <property type="entry name" value="Glyco_trans_25"/>
</dbReference>